<evidence type="ECO:0000313" key="3">
    <source>
        <dbReference type="Proteomes" id="UP001222800"/>
    </source>
</evidence>
<dbReference type="CDD" id="cd00085">
    <property type="entry name" value="HNHc"/>
    <property type="match status" value="1"/>
</dbReference>
<name>A0ABY8EE89_9FIRM</name>
<evidence type="ECO:0000259" key="1">
    <source>
        <dbReference type="Pfam" id="PF01844"/>
    </source>
</evidence>
<keyword evidence="2" id="KW-0255">Endonuclease</keyword>
<keyword evidence="3" id="KW-1185">Reference proteome</keyword>
<protein>
    <submittedName>
        <fullName evidence="2">HNH endonuclease</fullName>
    </submittedName>
</protein>
<dbReference type="Pfam" id="PF01844">
    <property type="entry name" value="HNH"/>
    <property type="match status" value="1"/>
</dbReference>
<organism evidence="2 3">
    <name type="scientific">Tepidibacter hydrothermalis</name>
    <dbReference type="NCBI Taxonomy" id="3036126"/>
    <lineage>
        <taxon>Bacteria</taxon>
        <taxon>Bacillati</taxon>
        <taxon>Bacillota</taxon>
        <taxon>Clostridia</taxon>
        <taxon>Peptostreptococcales</taxon>
        <taxon>Peptostreptococcaceae</taxon>
        <taxon>Tepidibacter</taxon>
    </lineage>
</organism>
<dbReference type="RefSeq" id="WP_277730948.1">
    <property type="nucleotide sequence ID" value="NZ_CP120733.1"/>
</dbReference>
<feature type="domain" description="HNH" evidence="1">
    <location>
        <begin position="321"/>
        <end position="375"/>
    </location>
</feature>
<accession>A0ABY8EE89</accession>
<proteinExistence type="predicted"/>
<dbReference type="InterPro" id="IPR003615">
    <property type="entry name" value="HNH_nuc"/>
</dbReference>
<dbReference type="EMBL" id="CP120733">
    <property type="protein sequence ID" value="WFD09028.1"/>
    <property type="molecule type" value="Genomic_DNA"/>
</dbReference>
<reference evidence="2 3" key="1">
    <citation type="submission" date="2023-03" db="EMBL/GenBank/DDBJ databases">
        <title>Complete genome sequence of Tepidibacter sp. SWIR-1, isolated from a deep-sea hydrothermal vent.</title>
        <authorList>
            <person name="Li X."/>
        </authorList>
    </citation>
    <scope>NUCLEOTIDE SEQUENCE [LARGE SCALE GENOMIC DNA]</scope>
    <source>
        <strain evidence="2 3">SWIR-1</strain>
    </source>
</reference>
<dbReference type="Proteomes" id="UP001222800">
    <property type="component" value="Chromosome"/>
</dbReference>
<evidence type="ECO:0000313" key="2">
    <source>
        <dbReference type="EMBL" id="WFD09028.1"/>
    </source>
</evidence>
<dbReference type="InterPro" id="IPR002711">
    <property type="entry name" value="HNH"/>
</dbReference>
<sequence>MAIWLYTLTKQEKSAGTFSLKDGNEVDAITDNFIKIIRNNSIEEEAWWGISQKYSDIEINDEVYIYGSGYGLVGYSIVLSKNDDSKRIHIKFDIEKSQKIIDAEIPYKSFDKYLIKKPARLRSVIKVDKPIETLIQDTLNVNITEKNLTPNLDVFTINIDSPILLKEVGTSQYTDGVRIEKEFHLILNPPDSPFYVERGQARKIKVLFNNKIFEAEYRYENQARKDIELQSIRFKKDLKEEFRKVFPIPEGQFSIQIGEDLNHFVFNHLVELDTIDYEDEAKGYVEGKKAYRTHKIIERNQQVIKKSKVLFIKKHNGKLYCEACGFNFTEVYGDRGKDFIEGHHKKLVSQMKEGEKTRTEDIAMLCSNCHRMIHRKPLLSVEELSELIRNKAK</sequence>
<dbReference type="GO" id="GO:0004519">
    <property type="term" value="F:endonuclease activity"/>
    <property type="evidence" value="ECO:0007669"/>
    <property type="project" value="UniProtKB-KW"/>
</dbReference>
<gene>
    <name evidence="2" type="ORF">P4S50_11590</name>
</gene>
<keyword evidence="2" id="KW-0378">Hydrolase</keyword>
<keyword evidence="2" id="KW-0540">Nuclease</keyword>